<proteinExistence type="predicted"/>
<evidence type="ECO:0000256" key="1">
    <source>
        <dbReference type="SAM" id="MobiDB-lite"/>
    </source>
</evidence>
<accession>A0A1H0RLY5</accession>
<dbReference type="RefSeq" id="WP_074696621.1">
    <property type="nucleotide sequence ID" value="NZ_FNJN01000007.1"/>
</dbReference>
<dbReference type="GO" id="GO:0000287">
    <property type="term" value="F:magnesium ion binding"/>
    <property type="evidence" value="ECO:0007669"/>
    <property type="project" value="InterPro"/>
</dbReference>
<evidence type="ECO:0000313" key="2">
    <source>
        <dbReference type="EMBL" id="SDP30475.1"/>
    </source>
</evidence>
<evidence type="ECO:0000313" key="3">
    <source>
        <dbReference type="Proteomes" id="UP000186456"/>
    </source>
</evidence>
<reference evidence="2 3" key="1">
    <citation type="submission" date="2016-10" db="EMBL/GenBank/DDBJ databases">
        <authorList>
            <person name="de Groot N.N."/>
        </authorList>
    </citation>
    <scope>NUCLEOTIDE SEQUENCE [LARGE SCALE GENOMIC DNA]</scope>
    <source>
        <strain evidence="2 3">StLB037</strain>
    </source>
</reference>
<dbReference type="GO" id="GO:0008897">
    <property type="term" value="F:holo-[acyl-carrier-protein] synthase activity"/>
    <property type="evidence" value="ECO:0007669"/>
    <property type="project" value="InterPro"/>
</dbReference>
<feature type="region of interest" description="Disordered" evidence="1">
    <location>
        <begin position="99"/>
        <end position="122"/>
    </location>
</feature>
<organism evidence="2 3">
    <name type="scientific">Microbacterium testaceum (strain StLB037)</name>
    <dbReference type="NCBI Taxonomy" id="979556"/>
    <lineage>
        <taxon>Bacteria</taxon>
        <taxon>Bacillati</taxon>
        <taxon>Actinomycetota</taxon>
        <taxon>Actinomycetes</taxon>
        <taxon>Micrococcales</taxon>
        <taxon>Microbacteriaceae</taxon>
        <taxon>Microbacterium</taxon>
    </lineage>
</organism>
<dbReference type="EMBL" id="FNJN01000007">
    <property type="protein sequence ID" value="SDP30475.1"/>
    <property type="molecule type" value="Genomic_DNA"/>
</dbReference>
<protein>
    <submittedName>
        <fullName evidence="2">4'-phosphopantetheinyl transferase</fullName>
    </submittedName>
</protein>
<dbReference type="Proteomes" id="UP000186456">
    <property type="component" value="Unassembled WGS sequence"/>
</dbReference>
<sequence>MTLPTGIRLAWREVPAGARRRDVSRALLAELLPGARFRSRCPACGGDHGRIHVEGADAAVSVSYVEGWAVAVAAQGLERVGLDAVPTDAGGLERVLPRLAPPGPDDLESPAPEAWADAGGSSAAPARTWARVEAVLKADGRGLTVDARRVAVQGHGDTWVARILSSAPRGRPRANEGDPAEGLPREWRGWDLDGPANVVLAVAVESASGL</sequence>
<feature type="region of interest" description="Disordered" evidence="1">
    <location>
        <begin position="167"/>
        <end position="186"/>
    </location>
</feature>
<name>A0A1H0RLY5_MICTS</name>
<keyword evidence="2" id="KW-0808">Transferase</keyword>
<gene>
    <name evidence="2" type="ORF">SAMN04487788_2913</name>
</gene>
<dbReference type="AlphaFoldDB" id="A0A1H0RLY5"/>
<dbReference type="SUPFAM" id="SSF56214">
    <property type="entry name" value="4'-phosphopantetheinyl transferase"/>
    <property type="match status" value="1"/>
</dbReference>
<dbReference type="InterPro" id="IPR037143">
    <property type="entry name" value="4-PPantetheinyl_Trfase_dom_sf"/>
</dbReference>